<dbReference type="InterPro" id="IPR012961">
    <property type="entry name" value="Ski2/MTR4_C"/>
</dbReference>
<dbReference type="PROSITE" id="PS51194">
    <property type="entry name" value="HELICASE_CTER"/>
    <property type="match status" value="1"/>
</dbReference>
<dbReference type="InterPro" id="IPR027417">
    <property type="entry name" value="P-loop_NTPase"/>
</dbReference>
<dbReference type="GO" id="GO:0006401">
    <property type="term" value="P:RNA catabolic process"/>
    <property type="evidence" value="ECO:0000318"/>
    <property type="project" value="GO_Central"/>
</dbReference>
<keyword evidence="4" id="KW-0347">Helicase</keyword>
<dbReference type="GeneID" id="5892905"/>
<dbReference type="InterPro" id="IPR001650">
    <property type="entry name" value="Helicase_C-like"/>
</dbReference>
<dbReference type="Pfam" id="PF13234">
    <property type="entry name" value="MTR4_beta-barrel"/>
    <property type="match status" value="1"/>
</dbReference>
<dbReference type="PANTHER" id="PTHR12131:SF7">
    <property type="entry name" value="EXOSOME RNA HELICASE MTR4"/>
    <property type="match status" value="1"/>
</dbReference>
<evidence type="ECO:0000256" key="5">
    <source>
        <dbReference type="ARBA" id="ARBA00022840"/>
    </source>
</evidence>
<dbReference type="FunFam" id="3.40.50.300:FF:000141">
    <property type="entry name" value="ATP-dependent RNA helicase DOB1"/>
    <property type="match status" value="1"/>
</dbReference>
<evidence type="ECO:0000256" key="4">
    <source>
        <dbReference type="ARBA" id="ARBA00022806"/>
    </source>
</evidence>
<evidence type="ECO:0000259" key="8">
    <source>
        <dbReference type="PROSITE" id="PS51194"/>
    </source>
</evidence>
<dbReference type="FunCoup" id="A9V4P7">
    <property type="interactions" value="1665"/>
</dbReference>
<dbReference type="OMA" id="IMLKNYN"/>
<dbReference type="AlphaFoldDB" id="A9V4P7"/>
<dbReference type="InParanoid" id="A9V4P7"/>
<evidence type="ECO:0000256" key="3">
    <source>
        <dbReference type="ARBA" id="ARBA00022801"/>
    </source>
</evidence>
<evidence type="ECO:0000313" key="9">
    <source>
        <dbReference type="EMBL" id="EDQ87492.1"/>
    </source>
</evidence>
<dbReference type="InterPro" id="IPR050699">
    <property type="entry name" value="RNA-DNA_Helicase"/>
</dbReference>
<dbReference type="FunFam" id="3.40.50.300:FF:000083">
    <property type="entry name" value="ATP-dependent RNA helicase DOB1"/>
    <property type="match status" value="1"/>
</dbReference>
<evidence type="ECO:0000256" key="1">
    <source>
        <dbReference type="ARBA" id="ARBA00004123"/>
    </source>
</evidence>
<evidence type="ECO:0000256" key="2">
    <source>
        <dbReference type="ARBA" id="ARBA00022741"/>
    </source>
</evidence>
<dbReference type="CDD" id="cd13154">
    <property type="entry name" value="KOW_Mtr4"/>
    <property type="match status" value="1"/>
</dbReference>
<dbReference type="Pfam" id="PF00271">
    <property type="entry name" value="Helicase_C"/>
    <property type="match status" value="1"/>
</dbReference>
<reference evidence="9 10" key="1">
    <citation type="journal article" date="2008" name="Nature">
        <title>The genome of the choanoflagellate Monosiga brevicollis and the origin of metazoans.</title>
        <authorList>
            <consortium name="JGI Sequencing"/>
            <person name="King N."/>
            <person name="Westbrook M.J."/>
            <person name="Young S.L."/>
            <person name="Kuo A."/>
            <person name="Abedin M."/>
            <person name="Chapman J."/>
            <person name="Fairclough S."/>
            <person name="Hellsten U."/>
            <person name="Isogai Y."/>
            <person name="Letunic I."/>
            <person name="Marr M."/>
            <person name="Pincus D."/>
            <person name="Putnam N."/>
            <person name="Rokas A."/>
            <person name="Wright K.J."/>
            <person name="Zuzow R."/>
            <person name="Dirks W."/>
            <person name="Good M."/>
            <person name="Goodstein D."/>
            <person name="Lemons D."/>
            <person name="Li W."/>
            <person name="Lyons J.B."/>
            <person name="Morris A."/>
            <person name="Nichols S."/>
            <person name="Richter D.J."/>
            <person name="Salamov A."/>
            <person name="Bork P."/>
            <person name="Lim W.A."/>
            <person name="Manning G."/>
            <person name="Miller W.T."/>
            <person name="McGinnis W."/>
            <person name="Shapiro H."/>
            <person name="Tjian R."/>
            <person name="Grigoriev I.V."/>
            <person name="Rokhsar D."/>
        </authorList>
    </citation>
    <scope>NUCLEOTIDE SEQUENCE [LARGE SCALE GENOMIC DNA]</scope>
    <source>
        <strain evidence="10">MX1 / ATCC 50154</strain>
    </source>
</reference>
<feature type="domain" description="Helicase C-terminal" evidence="8">
    <location>
        <begin position="274"/>
        <end position="470"/>
    </location>
</feature>
<dbReference type="Gene3D" id="1.10.3380.30">
    <property type="match status" value="1"/>
</dbReference>
<dbReference type="InterPro" id="IPR016438">
    <property type="entry name" value="SKI2-like"/>
</dbReference>
<dbReference type="GO" id="GO:0031499">
    <property type="term" value="C:TRAMP complex"/>
    <property type="evidence" value="ECO:0000318"/>
    <property type="project" value="GO_Central"/>
</dbReference>
<dbReference type="InterPro" id="IPR048392">
    <property type="entry name" value="MTR4-like_stalk"/>
</dbReference>
<proteinExistence type="predicted"/>
<dbReference type="PANTHER" id="PTHR12131">
    <property type="entry name" value="ATP-DEPENDENT RNA AND DNA HELICASE"/>
    <property type="match status" value="1"/>
</dbReference>
<dbReference type="PROSITE" id="PS51192">
    <property type="entry name" value="HELICASE_ATP_BIND_1"/>
    <property type="match status" value="1"/>
</dbReference>
<dbReference type="eggNOG" id="KOG0948">
    <property type="taxonomic scope" value="Eukaryota"/>
</dbReference>
<dbReference type="CDD" id="cd18795">
    <property type="entry name" value="SF2_C_Ski2"/>
    <property type="match status" value="1"/>
</dbReference>
<dbReference type="Gene3D" id="2.40.30.300">
    <property type="match status" value="1"/>
</dbReference>
<evidence type="ECO:0000259" key="7">
    <source>
        <dbReference type="PROSITE" id="PS51192"/>
    </source>
</evidence>
<dbReference type="GO" id="GO:0003724">
    <property type="term" value="F:RNA helicase activity"/>
    <property type="evidence" value="ECO:0000318"/>
    <property type="project" value="GO_Central"/>
</dbReference>
<keyword evidence="2" id="KW-0547">Nucleotide-binding</keyword>
<dbReference type="GO" id="GO:0005524">
    <property type="term" value="F:ATP binding"/>
    <property type="evidence" value="ECO:0007669"/>
    <property type="project" value="UniProtKB-KW"/>
</dbReference>
<dbReference type="FunFam" id="2.40.30.300:FF:000001">
    <property type="entry name" value="Mtr4 exosome RNA helicase"/>
    <property type="match status" value="1"/>
</dbReference>
<gene>
    <name evidence="9" type="ORF">MONBRDRAFT_35219</name>
</gene>
<dbReference type="Pfam" id="PF21408">
    <property type="entry name" value="MTR4-like_stalk"/>
    <property type="match status" value="1"/>
</dbReference>
<keyword evidence="6" id="KW-0539">Nucleus</keyword>
<feature type="domain" description="Helicase ATP-binding" evidence="7">
    <location>
        <begin position="56"/>
        <end position="201"/>
    </location>
</feature>
<keyword evidence="10" id="KW-1185">Reference proteome</keyword>
<dbReference type="SUPFAM" id="SSF52540">
    <property type="entry name" value="P-loop containing nucleoside triphosphate hydrolases"/>
    <property type="match status" value="2"/>
</dbReference>
<dbReference type="STRING" id="81824.A9V4P7"/>
<keyword evidence="5" id="KW-0067">ATP-binding</keyword>
<dbReference type="KEGG" id="mbr:MONBRDRAFT_35219"/>
<sequence length="940" mass="106234">MAEGSRNIIATGAKACTHEVALPQGYNYIPLKDTPLPKQMAKEYPFTLDPFQREAIRCIERSESVLVSAHTSAGKTVVAEYAIALSLREGQRVIYTSPIKALSNQKYRELAEEFGDVGLMTGDTTINPTASCLVMTTEILRSMLYRGSEIMREVGWLSLMRFTTCVTRSAVPSFSYLTTSTTSSSPPPFPTPFNLRSGSPCHVVYTNYRPTPLQHYLYPQGGDGLHLVVDETGAFREDSFMKAMMSLSEGGAANKQRSKHQKGKSPMRSMVRMIMKRGYQPCIVFSFSKRDCETYAMQCSLEDFTTSEEKQQIEMIFKNAIDILSEDDKQLPQVSQVLPLLLKGIGIHHGGLLPLIKEVIEILFGEGLLKVLFATETFAMGLNMPARTVVFTNARKYDGTEHRWLTSGEYIQMSGRAGRRGLDDRGIVILMMDEKVEPTFAKQMLQGQADQLNSAFHLTYNMVLNLLRVEEVNPEYMLQRSFRQFQNSQAIPGLEAKIAERQRQHDEIVIEDEAKVEEYYNIRKQLESFGEELRTLITEPQTIVPFLQPGRVVEVRDGEQNFGWGIVVDFKERAVKSKRNGKNQAEEKQIVVTTLLHVASDAGNKKPRPISTPTDKGEYKVTPVLLPVLSQISKVRLFLPKDLSGADKRRAAFNALQEAIRRFPEGLPLLDPIEDMKISTDYARGLVGKIQTLETRLFAHALHESEKRDDMMALFVTKVRLRELVSSLKKDLKQSHSIQQLDELKNMKRVLRRLQFTTNDDVIELKGRVACEVSTGDELLLTELMFNGIFNELSMAHSVALLSIFILGTANSKEKEKEKSPVEKDLTNTLNQVQENARRIARVSIDTKLDVDMQSYAEQFPVEMLEVVHDWAQGRKFSEICEKTDMFEGSIIRAMRRLEELLKQMIAAAKAIGNTELENKFAEGVTAIRRDIVFAPSLYL</sequence>
<dbReference type="InterPro" id="IPR011545">
    <property type="entry name" value="DEAD/DEAH_box_helicase_dom"/>
</dbReference>
<evidence type="ECO:0000256" key="6">
    <source>
        <dbReference type="ARBA" id="ARBA00023242"/>
    </source>
</evidence>
<dbReference type="SMART" id="SM01142">
    <property type="entry name" value="DSHCT"/>
    <property type="match status" value="1"/>
</dbReference>
<evidence type="ECO:0000313" key="10">
    <source>
        <dbReference type="Proteomes" id="UP000001357"/>
    </source>
</evidence>
<dbReference type="SMART" id="SM00487">
    <property type="entry name" value="DEXDc"/>
    <property type="match status" value="1"/>
</dbReference>
<dbReference type="InterPro" id="IPR014001">
    <property type="entry name" value="Helicase_ATP-bd"/>
</dbReference>
<protein>
    <submittedName>
        <fullName evidence="9">Uncharacterized protein</fullName>
    </submittedName>
</protein>
<name>A9V4P7_MONBE</name>
<dbReference type="GO" id="GO:0016787">
    <property type="term" value="F:hydrolase activity"/>
    <property type="evidence" value="ECO:0007669"/>
    <property type="project" value="UniProtKB-KW"/>
</dbReference>
<dbReference type="FunFam" id="1.10.3380.30:FF:000003">
    <property type="entry name" value="ATP dependent RNA helicase (Dob1)"/>
    <property type="match status" value="1"/>
</dbReference>
<dbReference type="Pfam" id="PF08148">
    <property type="entry name" value="DSHCT"/>
    <property type="match status" value="1"/>
</dbReference>
<dbReference type="EMBL" id="CH991559">
    <property type="protein sequence ID" value="EDQ87492.1"/>
    <property type="molecule type" value="Genomic_DNA"/>
</dbReference>
<dbReference type="GO" id="GO:0000460">
    <property type="term" value="P:maturation of 5.8S rRNA"/>
    <property type="evidence" value="ECO:0000318"/>
    <property type="project" value="GO_Central"/>
</dbReference>
<organism evidence="9 10">
    <name type="scientific">Monosiga brevicollis</name>
    <name type="common">Choanoflagellate</name>
    <dbReference type="NCBI Taxonomy" id="81824"/>
    <lineage>
        <taxon>Eukaryota</taxon>
        <taxon>Choanoflagellata</taxon>
        <taxon>Craspedida</taxon>
        <taxon>Salpingoecidae</taxon>
        <taxon>Monosiga</taxon>
    </lineage>
</organism>
<dbReference type="Pfam" id="PF00270">
    <property type="entry name" value="DEAD"/>
    <property type="match status" value="1"/>
</dbReference>
<dbReference type="Gene3D" id="3.40.50.300">
    <property type="entry name" value="P-loop containing nucleotide triphosphate hydrolases"/>
    <property type="match status" value="2"/>
</dbReference>
<keyword evidence="3" id="KW-0378">Hydrolase</keyword>
<accession>A9V4P7</accession>
<dbReference type="Proteomes" id="UP000001357">
    <property type="component" value="Unassembled WGS sequence"/>
</dbReference>
<dbReference type="SMART" id="SM00490">
    <property type="entry name" value="HELICc"/>
    <property type="match status" value="1"/>
</dbReference>
<dbReference type="RefSeq" id="XP_001747752.1">
    <property type="nucleotide sequence ID" value="XM_001747700.1"/>
</dbReference>
<comment type="subcellular location">
    <subcellularLocation>
        <location evidence="1">Nucleus</location>
    </subcellularLocation>
</comment>
<dbReference type="PIRSF" id="PIRSF005198">
    <property type="entry name" value="Antiviral_helicase_SKI2"/>
    <property type="match status" value="1"/>
</dbReference>
<dbReference type="InterPro" id="IPR025696">
    <property type="entry name" value="Beta-barrel_MTR4"/>
</dbReference>
<dbReference type="GO" id="GO:0003723">
    <property type="term" value="F:RNA binding"/>
    <property type="evidence" value="ECO:0007669"/>
    <property type="project" value="InterPro"/>
</dbReference>